<dbReference type="WBParaSite" id="PSAMB.scaffold12192size2897.g34693.t1">
    <property type="protein sequence ID" value="PSAMB.scaffold12192size2897.g34693.t1"/>
    <property type="gene ID" value="PSAMB.scaffold12192size2897.g34693"/>
</dbReference>
<proteinExistence type="predicted"/>
<organism evidence="1 2">
    <name type="scientific">Plectus sambesii</name>
    <dbReference type="NCBI Taxonomy" id="2011161"/>
    <lineage>
        <taxon>Eukaryota</taxon>
        <taxon>Metazoa</taxon>
        <taxon>Ecdysozoa</taxon>
        <taxon>Nematoda</taxon>
        <taxon>Chromadorea</taxon>
        <taxon>Plectida</taxon>
        <taxon>Plectina</taxon>
        <taxon>Plectoidea</taxon>
        <taxon>Plectidae</taxon>
        <taxon>Plectus</taxon>
    </lineage>
</organism>
<evidence type="ECO:0000313" key="1">
    <source>
        <dbReference type="Proteomes" id="UP000887566"/>
    </source>
</evidence>
<name>A0A914US81_9BILA</name>
<sequence length="141" mass="15976">MREWYQNDHEGLLTFEPEKLIPRCSKADILELLGKILRKDAKAKTSVTSASSAYLPALSTLSLDKVCEFVGVGKKSALLLRPGAAEVLEDIQKIQIERKRQEEVARVHERFDQKLKQIKETFQQYSTGGYSSDEDGSWCIT</sequence>
<accession>A0A914US81</accession>
<dbReference type="Proteomes" id="UP000887566">
    <property type="component" value="Unplaced"/>
</dbReference>
<protein>
    <submittedName>
        <fullName evidence="2">Uncharacterized protein</fullName>
    </submittedName>
</protein>
<keyword evidence="1" id="KW-1185">Reference proteome</keyword>
<reference evidence="2" key="1">
    <citation type="submission" date="2022-11" db="UniProtKB">
        <authorList>
            <consortium name="WormBaseParasite"/>
        </authorList>
    </citation>
    <scope>IDENTIFICATION</scope>
</reference>
<dbReference type="AlphaFoldDB" id="A0A914US81"/>
<evidence type="ECO:0000313" key="2">
    <source>
        <dbReference type="WBParaSite" id="PSAMB.scaffold12192size2897.g34693.t1"/>
    </source>
</evidence>